<keyword evidence="8 9" id="KW-0472">Membrane</keyword>
<gene>
    <name evidence="11" type="ORF">CAUJ_LOCUS14053</name>
</gene>
<dbReference type="InterPro" id="IPR005804">
    <property type="entry name" value="FA_desaturase_dom"/>
</dbReference>
<comment type="caution">
    <text evidence="11">The sequence shown here is derived from an EMBL/GenBank/DDBJ whole genome shotgun (WGS) entry which is preliminary data.</text>
</comment>
<evidence type="ECO:0000256" key="1">
    <source>
        <dbReference type="ARBA" id="ARBA00004141"/>
    </source>
</evidence>
<evidence type="ECO:0000256" key="7">
    <source>
        <dbReference type="ARBA" id="ARBA00023098"/>
    </source>
</evidence>
<dbReference type="GO" id="GO:0016020">
    <property type="term" value="C:membrane"/>
    <property type="evidence" value="ECO:0007669"/>
    <property type="project" value="UniProtKB-SubCell"/>
</dbReference>
<dbReference type="Pfam" id="PF00487">
    <property type="entry name" value="FA_desaturase"/>
    <property type="match status" value="1"/>
</dbReference>
<evidence type="ECO:0000259" key="10">
    <source>
        <dbReference type="SMART" id="SM01269"/>
    </source>
</evidence>
<comment type="subcellular location">
    <subcellularLocation>
        <location evidence="1">Membrane</location>
        <topology evidence="1">Multi-pass membrane protein</topology>
    </subcellularLocation>
</comment>
<evidence type="ECO:0000256" key="4">
    <source>
        <dbReference type="ARBA" id="ARBA00022692"/>
    </source>
</evidence>
<dbReference type="CDD" id="cd03508">
    <property type="entry name" value="Delta4-sphingolipid-FADS-like"/>
    <property type="match status" value="1"/>
</dbReference>
<evidence type="ECO:0000313" key="11">
    <source>
        <dbReference type="EMBL" id="CAD6198147.1"/>
    </source>
</evidence>
<dbReference type="PANTHER" id="PTHR12879">
    <property type="entry name" value="SPHINGOLIPID DELTA 4 DESATURASE/C-4 HYDROXYLASE PROTEIN DES2"/>
    <property type="match status" value="1"/>
</dbReference>
<evidence type="ECO:0000256" key="6">
    <source>
        <dbReference type="ARBA" id="ARBA00023002"/>
    </source>
</evidence>
<feature type="domain" description="Sphingolipid delta4-desaturase N-terminal" evidence="10">
    <location>
        <begin position="6"/>
        <end position="44"/>
    </location>
</feature>
<keyword evidence="4" id="KW-0812">Transmembrane</keyword>
<reference evidence="11" key="1">
    <citation type="submission" date="2020-10" db="EMBL/GenBank/DDBJ databases">
        <authorList>
            <person name="Kikuchi T."/>
        </authorList>
    </citation>
    <scope>NUCLEOTIDE SEQUENCE</scope>
    <source>
        <strain evidence="11">NKZ352</strain>
    </source>
</reference>
<proteinExistence type="inferred from homology"/>
<dbReference type="GO" id="GO:0046513">
    <property type="term" value="P:ceramide biosynthetic process"/>
    <property type="evidence" value="ECO:0007669"/>
    <property type="project" value="TreeGrafter"/>
</dbReference>
<evidence type="ECO:0000313" key="12">
    <source>
        <dbReference type="Proteomes" id="UP000835052"/>
    </source>
</evidence>
<dbReference type="Proteomes" id="UP000835052">
    <property type="component" value="Unassembled WGS sequence"/>
</dbReference>
<keyword evidence="6 9" id="KW-0560">Oxidoreductase</keyword>
<dbReference type="GO" id="GO:0042284">
    <property type="term" value="F:sphingolipid delta-4 desaturase activity"/>
    <property type="evidence" value="ECO:0007669"/>
    <property type="project" value="UniProtKB-UniRule"/>
</dbReference>
<keyword evidence="12" id="KW-1185">Reference proteome</keyword>
<evidence type="ECO:0000256" key="9">
    <source>
        <dbReference type="PIRNR" id="PIRNR017228"/>
    </source>
</evidence>
<comment type="similarity">
    <text evidence="2 9">Belongs to the fatty acid desaturase type 1 family. DEGS subfamily.</text>
</comment>
<keyword evidence="7 9" id="KW-0443">Lipid metabolism</keyword>
<dbReference type="InterPro" id="IPR011388">
    <property type="entry name" value="DES1/DES2"/>
</dbReference>
<dbReference type="SMART" id="SM01269">
    <property type="entry name" value="Lipid_DES"/>
    <property type="match status" value="1"/>
</dbReference>
<sequence>MGQSVAKAEDFAWSYTEEPHATRRKEMLEKYPQIKQLFGQDPAFKVVVLAMVAAQITFAWLLRDADWWLIFLQAYFVSGTLNHSLTLAVHEVSHNQAYGCSRPLANRLFGFLANLPMGIPMSISFKKYHLEHHRNLGEDVIDTDVPTEIEARIFQTWFGKLVWMLLQPLFYGIRPFLIYPKSLTDLELVNLGLQIAFDLFIYTQFGPKSLAYLFGGMVVGLGLHPCAGHFVSEHYVFQKGQETYSYYGPINMVVFNVGYHVEHHDFPFVAGVNLPKIREIAPEYYDNLKVHESWVGMMYDFIFNPKMTLRARIKRKYAKAEEFRFFGDGPFESSHFYNSFQKVVSMATGLGGSVVKAK</sequence>
<accession>A0A8S1HQ27</accession>
<evidence type="ECO:0000256" key="2">
    <source>
        <dbReference type="ARBA" id="ARBA00006146"/>
    </source>
</evidence>
<name>A0A8S1HQ27_9PELO</name>
<dbReference type="PIRSF" id="PIRSF017228">
    <property type="entry name" value="Sphnglp_dlt4_des"/>
    <property type="match status" value="1"/>
</dbReference>
<dbReference type="InterPro" id="IPR013866">
    <property type="entry name" value="Sphingolipid_d4-desaturase_N"/>
</dbReference>
<dbReference type="OrthoDB" id="200948at2759"/>
<organism evidence="11 12">
    <name type="scientific">Caenorhabditis auriculariae</name>
    <dbReference type="NCBI Taxonomy" id="2777116"/>
    <lineage>
        <taxon>Eukaryota</taxon>
        <taxon>Metazoa</taxon>
        <taxon>Ecdysozoa</taxon>
        <taxon>Nematoda</taxon>
        <taxon>Chromadorea</taxon>
        <taxon>Rhabditida</taxon>
        <taxon>Rhabditina</taxon>
        <taxon>Rhabditomorpha</taxon>
        <taxon>Rhabditoidea</taxon>
        <taxon>Rhabditidae</taxon>
        <taxon>Peloderinae</taxon>
        <taxon>Caenorhabditis</taxon>
    </lineage>
</organism>
<dbReference type="Pfam" id="PF08557">
    <property type="entry name" value="Lipid_DES"/>
    <property type="match status" value="1"/>
</dbReference>
<keyword evidence="5" id="KW-1133">Transmembrane helix</keyword>
<evidence type="ECO:0000256" key="3">
    <source>
        <dbReference type="ARBA" id="ARBA00012021"/>
    </source>
</evidence>
<dbReference type="EC" id="1.14.19.17" evidence="3"/>
<dbReference type="AlphaFoldDB" id="A0A8S1HQ27"/>
<dbReference type="PANTHER" id="PTHR12879:SF8">
    <property type="entry name" value="SPHINGOLIPID DELTA(4)-DESATURASE DES1"/>
    <property type="match status" value="1"/>
</dbReference>
<dbReference type="EMBL" id="CAJGYM010000116">
    <property type="protein sequence ID" value="CAD6198147.1"/>
    <property type="molecule type" value="Genomic_DNA"/>
</dbReference>
<evidence type="ECO:0000256" key="5">
    <source>
        <dbReference type="ARBA" id="ARBA00022989"/>
    </source>
</evidence>
<protein>
    <recommendedName>
        <fullName evidence="3">sphingolipid 4-desaturase</fullName>
        <ecNumber evidence="3">1.14.19.17</ecNumber>
    </recommendedName>
</protein>
<evidence type="ECO:0000256" key="8">
    <source>
        <dbReference type="ARBA" id="ARBA00023136"/>
    </source>
</evidence>